<dbReference type="EMBL" id="MN381113">
    <property type="protein sequence ID" value="QJA07397.1"/>
    <property type="molecule type" value="Genomic_DNA"/>
</dbReference>
<evidence type="ECO:0000256" key="2">
    <source>
        <dbReference type="ARBA" id="ARBA00022581"/>
    </source>
</evidence>
<name>A0A6H1WWC1_9GEMI</name>
<proteinExistence type="inferred from homology"/>
<feature type="compositionally biased region" description="Polar residues" evidence="3">
    <location>
        <begin position="75"/>
        <end position="87"/>
    </location>
</feature>
<sequence length="102" mass="11358">MGNLICMRMPSSNSRVKSRLRTIASSIVHTQAVAPVSTPTYKVLSPVQMSSPIWIRTETPSNGESFRSMDDLQGGDNSQPTMPTQRHLTQEVSRRLLESLEN</sequence>
<organism evidence="4">
    <name type="scientific">Tomato leaf curl Uganda virus</name>
    <dbReference type="NCBI Taxonomy" id="341034"/>
    <lineage>
        <taxon>Viruses</taxon>
        <taxon>Monodnaviria</taxon>
        <taxon>Shotokuvirae</taxon>
        <taxon>Cressdnaviricota</taxon>
        <taxon>Repensiviricetes</taxon>
        <taxon>Geplafuvirales</taxon>
        <taxon>Geminiviridae</taxon>
        <taxon>Begomovirus</taxon>
        <taxon>Begomovirus solanumugandaense</taxon>
    </lineage>
</organism>
<feature type="compositionally biased region" description="Basic and acidic residues" evidence="3">
    <location>
        <begin position="88"/>
        <end position="102"/>
    </location>
</feature>
<dbReference type="Pfam" id="PF01492">
    <property type="entry name" value="Gemini_C4"/>
    <property type="match status" value="1"/>
</dbReference>
<dbReference type="InterPro" id="IPR002488">
    <property type="entry name" value="Gemini_C4"/>
</dbReference>
<evidence type="ECO:0000256" key="3">
    <source>
        <dbReference type="SAM" id="MobiDB-lite"/>
    </source>
</evidence>
<protein>
    <submittedName>
        <fullName evidence="4">C4 protein</fullName>
    </submittedName>
</protein>
<gene>
    <name evidence="4" type="primary">C4</name>
</gene>
<evidence type="ECO:0000256" key="1">
    <source>
        <dbReference type="ARBA" id="ARBA00008996"/>
    </source>
</evidence>
<accession>A0A6H1WWC1</accession>
<comment type="similarity">
    <text evidence="1">Belongs to the geminiviridae protein AC4/C4 family.</text>
</comment>
<evidence type="ECO:0000313" key="4">
    <source>
        <dbReference type="EMBL" id="QJA07397.1"/>
    </source>
</evidence>
<feature type="region of interest" description="Disordered" evidence="3">
    <location>
        <begin position="58"/>
        <end position="102"/>
    </location>
</feature>
<keyword evidence="2" id="KW-0945">Host-virus interaction</keyword>
<reference evidence="4" key="1">
    <citation type="submission" date="2019-08" db="EMBL/GenBank/DDBJ databases">
        <title>First Report of begomovirus infecting amaranth in Tanzania.</title>
        <authorList>
            <person name="Shih S.L."/>
            <person name="Jason S."/>
            <person name="Hsu D.H."/>
            <person name="Lee L.M."/>
            <person name="Kenyon L."/>
        </authorList>
    </citation>
    <scope>NUCLEOTIDE SEQUENCE</scope>
    <source>
        <strain evidence="4">FLATZ15A9Sph_C6</strain>
    </source>
</reference>